<sequence length="265" mass="29544">MVSILKQFIIIFFIITLTACSIFSKSKTQLSGSQASDVNVQLGLAYLQNGDVQRAHQKLLLAEQQAPGSLQAQGAMGYFLETTGNLSSADAYYRRAIALNPKSGAAQNNYGTFLCRRGRYSEADQHFLLALQDPTYLNTAQVYENAGLCAMQIPDARKAMGYFTQAITQDPKRALSWLELGRISYQTKSYQQAQQYLDHYMQLVKEPTANALWLGAVLARALGNPIAAGSYTLMLQTRFPNSDAYRALIRTPKPKPKQKSKQLYY</sequence>
<accession>A0A1J8NHB5</accession>
<dbReference type="InterPro" id="IPR013360">
    <property type="entry name" value="Pilus_4_PilW"/>
</dbReference>
<dbReference type="AlphaFoldDB" id="A0A1J8NHB5"/>
<gene>
    <name evidence="4" type="ORF">A1D18_05500</name>
</gene>
<dbReference type="PANTHER" id="PTHR44227:SF3">
    <property type="entry name" value="PROTEIN O-MANNOSYL-TRANSFERASE TMTC4"/>
    <property type="match status" value="1"/>
</dbReference>
<dbReference type="RefSeq" id="WP_071662790.1">
    <property type="nucleotide sequence ID" value="NZ_LUKY01000033.1"/>
</dbReference>
<evidence type="ECO:0000313" key="4">
    <source>
        <dbReference type="EMBL" id="OIZ94298.1"/>
    </source>
</evidence>
<dbReference type="OrthoDB" id="9814042at2"/>
<proteinExistence type="predicted"/>
<dbReference type="Pfam" id="PF13431">
    <property type="entry name" value="TPR_17"/>
    <property type="match status" value="1"/>
</dbReference>
<dbReference type="SUPFAM" id="SSF81901">
    <property type="entry name" value="HCP-like"/>
    <property type="match status" value="1"/>
</dbReference>
<comment type="caution">
    <text evidence="4">The sequence shown here is derived from an EMBL/GenBank/DDBJ whole genome shotgun (WGS) entry which is preliminary data.</text>
</comment>
<dbReference type="InterPro" id="IPR019734">
    <property type="entry name" value="TPR_rpt"/>
</dbReference>
<dbReference type="PROSITE" id="PS51257">
    <property type="entry name" value="PROKAR_LIPOPROTEIN"/>
    <property type="match status" value="1"/>
</dbReference>
<evidence type="ECO:0000256" key="2">
    <source>
        <dbReference type="ARBA" id="ARBA00022803"/>
    </source>
</evidence>
<dbReference type="NCBIfam" id="TIGR02521">
    <property type="entry name" value="type_IV_pilW"/>
    <property type="match status" value="1"/>
</dbReference>
<keyword evidence="5" id="KW-1185">Reference proteome</keyword>
<feature type="repeat" description="TPR" evidence="3">
    <location>
        <begin position="70"/>
        <end position="103"/>
    </location>
</feature>
<dbReference type="SMART" id="SM00028">
    <property type="entry name" value="TPR"/>
    <property type="match status" value="5"/>
</dbReference>
<dbReference type="STRING" id="1225476.A1D18_05500"/>
<protein>
    <submittedName>
        <fullName evidence="4">Uncharacterized protein</fullName>
    </submittedName>
</protein>
<dbReference type="InterPro" id="IPR052346">
    <property type="entry name" value="O-mannosyl-transferase_TMTC"/>
</dbReference>
<reference evidence="4 5" key="1">
    <citation type="submission" date="2016-03" db="EMBL/GenBank/DDBJ databases">
        <title>Comparative genomics of Rickettsiella.</title>
        <authorList>
            <person name="Chandler C."/>
            <person name="Wang Y."/>
        </authorList>
    </citation>
    <scope>NUCLEOTIDE SEQUENCE [LARGE SCALE GENOMIC DNA]</scope>
    <source>
        <strain evidence="4 5">RCFS May 2013</strain>
    </source>
</reference>
<dbReference type="Gene3D" id="1.25.40.10">
    <property type="entry name" value="Tetratricopeptide repeat domain"/>
    <property type="match status" value="1"/>
</dbReference>
<keyword evidence="1" id="KW-0677">Repeat</keyword>
<dbReference type="InterPro" id="IPR011990">
    <property type="entry name" value="TPR-like_helical_dom_sf"/>
</dbReference>
<keyword evidence="2 3" id="KW-0802">TPR repeat</keyword>
<name>A0A1J8NHB5_9COXI</name>
<evidence type="ECO:0000256" key="3">
    <source>
        <dbReference type="PROSITE-ProRule" id="PRU00339"/>
    </source>
</evidence>
<feature type="repeat" description="TPR" evidence="3">
    <location>
        <begin position="140"/>
        <end position="173"/>
    </location>
</feature>
<dbReference type="Proteomes" id="UP000183924">
    <property type="component" value="Unassembled WGS sequence"/>
</dbReference>
<dbReference type="EMBL" id="LUKY01000033">
    <property type="protein sequence ID" value="OIZ94298.1"/>
    <property type="molecule type" value="Genomic_DNA"/>
</dbReference>
<dbReference type="PROSITE" id="PS50005">
    <property type="entry name" value="TPR"/>
    <property type="match status" value="2"/>
</dbReference>
<evidence type="ECO:0000256" key="1">
    <source>
        <dbReference type="ARBA" id="ARBA00022737"/>
    </source>
</evidence>
<dbReference type="Pfam" id="PF13432">
    <property type="entry name" value="TPR_16"/>
    <property type="match status" value="1"/>
</dbReference>
<evidence type="ECO:0000313" key="5">
    <source>
        <dbReference type="Proteomes" id="UP000183924"/>
    </source>
</evidence>
<organism evidence="4 5">
    <name type="scientific">Candidatus Rickettsiella isopodorum</name>
    <dbReference type="NCBI Taxonomy" id="1225476"/>
    <lineage>
        <taxon>Bacteria</taxon>
        <taxon>Pseudomonadati</taxon>
        <taxon>Pseudomonadota</taxon>
        <taxon>Gammaproteobacteria</taxon>
        <taxon>Legionellales</taxon>
        <taxon>Coxiellaceae</taxon>
        <taxon>Rickettsiella</taxon>
    </lineage>
</organism>
<dbReference type="PANTHER" id="PTHR44227">
    <property type="match status" value="1"/>
</dbReference>